<gene>
    <name evidence="1" type="ORF">B0H15DRAFT_869659</name>
</gene>
<keyword evidence="2" id="KW-1185">Reference proteome</keyword>
<dbReference type="EMBL" id="JARJCN010000120">
    <property type="protein sequence ID" value="KAJ7071914.1"/>
    <property type="molecule type" value="Genomic_DNA"/>
</dbReference>
<evidence type="ECO:0000313" key="2">
    <source>
        <dbReference type="Proteomes" id="UP001222325"/>
    </source>
</evidence>
<dbReference type="InterPro" id="IPR032675">
    <property type="entry name" value="LRR_dom_sf"/>
</dbReference>
<evidence type="ECO:0000313" key="1">
    <source>
        <dbReference type="EMBL" id="KAJ7071914.1"/>
    </source>
</evidence>
<sequence>MSLKARIHSNEPLSDPEAAQVQLLLADTLNRLEDIERERSQCSLPESLMKLENEWRDRSRYAVILKGALSVIRQIPAEILADIFLHCRDNDLDAVKYFIQNPRVAPMLLTHVSSRWRQVSHGTPRLWDRFYLPTTKDPLVNLPLVERILERSSALPLHVRLGQDSDFWLTRDTDAGAFGLVFQQNIRIAHLQFRMRSVTFPQHAFEHGKPFHHLTSLRLELPPFFDVASILSLFTNAPRLQLLEVIAKGRLGSSLVPVLPWSQLTYIKLDLPVDFVHARRILVQCKSVKQCDLGELTEGDEDFAQLQCICRLDRLEQFTFTSDAAVPEAFLGGFSFPSLLHLTIISAGLALNTLPNLHHHSQFNLTHLRLHCVNLYGEELLQFLYHLSTLQVLELEWCCVDDSLFKAFTYSPVTFTPLLVLPQLRILKIGDEVTTDLDGLLLAAMLESICTHSGGRNLAFPVLGEVHLYLEGSLFSAEVEDRMAAVCATSVVVDHVQRSRA</sequence>
<dbReference type="Gene3D" id="3.80.10.10">
    <property type="entry name" value="Ribonuclease Inhibitor"/>
    <property type="match status" value="1"/>
</dbReference>
<organism evidence="1 2">
    <name type="scientific">Mycena belliarum</name>
    <dbReference type="NCBI Taxonomy" id="1033014"/>
    <lineage>
        <taxon>Eukaryota</taxon>
        <taxon>Fungi</taxon>
        <taxon>Dikarya</taxon>
        <taxon>Basidiomycota</taxon>
        <taxon>Agaricomycotina</taxon>
        <taxon>Agaricomycetes</taxon>
        <taxon>Agaricomycetidae</taxon>
        <taxon>Agaricales</taxon>
        <taxon>Marasmiineae</taxon>
        <taxon>Mycenaceae</taxon>
        <taxon>Mycena</taxon>
    </lineage>
</organism>
<evidence type="ECO:0008006" key="3">
    <source>
        <dbReference type="Google" id="ProtNLM"/>
    </source>
</evidence>
<dbReference type="SUPFAM" id="SSF52047">
    <property type="entry name" value="RNI-like"/>
    <property type="match status" value="1"/>
</dbReference>
<accession>A0AAD6TMF6</accession>
<proteinExistence type="predicted"/>
<protein>
    <recommendedName>
        <fullName evidence="3">F-box domain-containing protein</fullName>
    </recommendedName>
</protein>
<dbReference type="AlphaFoldDB" id="A0AAD6TMF6"/>
<comment type="caution">
    <text evidence="1">The sequence shown here is derived from an EMBL/GenBank/DDBJ whole genome shotgun (WGS) entry which is preliminary data.</text>
</comment>
<reference evidence="1" key="1">
    <citation type="submission" date="2023-03" db="EMBL/GenBank/DDBJ databases">
        <title>Massive genome expansion in bonnet fungi (Mycena s.s.) driven by repeated elements and novel gene families across ecological guilds.</title>
        <authorList>
            <consortium name="Lawrence Berkeley National Laboratory"/>
            <person name="Harder C.B."/>
            <person name="Miyauchi S."/>
            <person name="Viragh M."/>
            <person name="Kuo A."/>
            <person name="Thoen E."/>
            <person name="Andreopoulos B."/>
            <person name="Lu D."/>
            <person name="Skrede I."/>
            <person name="Drula E."/>
            <person name="Henrissat B."/>
            <person name="Morin E."/>
            <person name="Kohler A."/>
            <person name="Barry K."/>
            <person name="LaButti K."/>
            <person name="Morin E."/>
            <person name="Salamov A."/>
            <person name="Lipzen A."/>
            <person name="Mereny Z."/>
            <person name="Hegedus B."/>
            <person name="Baldrian P."/>
            <person name="Stursova M."/>
            <person name="Weitz H."/>
            <person name="Taylor A."/>
            <person name="Grigoriev I.V."/>
            <person name="Nagy L.G."/>
            <person name="Martin F."/>
            <person name="Kauserud H."/>
        </authorList>
    </citation>
    <scope>NUCLEOTIDE SEQUENCE</scope>
    <source>
        <strain evidence="1">CBHHK173m</strain>
    </source>
</reference>
<name>A0AAD6TMF6_9AGAR</name>
<dbReference type="Proteomes" id="UP001222325">
    <property type="component" value="Unassembled WGS sequence"/>
</dbReference>